<dbReference type="STRING" id="92696.A0A4R0RCB3"/>
<dbReference type="PANTHER" id="PTHR46300">
    <property type="entry name" value="P450, PUTATIVE (EUROFUNG)-RELATED-RELATED"/>
    <property type="match status" value="1"/>
</dbReference>
<comment type="subcellular location">
    <subcellularLocation>
        <location evidence="2">Membrane</location>
    </subcellularLocation>
</comment>
<evidence type="ECO:0000256" key="14">
    <source>
        <dbReference type="RuleBase" id="RU000461"/>
    </source>
</evidence>
<evidence type="ECO:0000256" key="6">
    <source>
        <dbReference type="ARBA" id="ARBA00022692"/>
    </source>
</evidence>
<dbReference type="PROSITE" id="PS00086">
    <property type="entry name" value="CYTOCHROME_P450"/>
    <property type="match status" value="1"/>
</dbReference>
<dbReference type="InterPro" id="IPR001128">
    <property type="entry name" value="Cyt_P450"/>
</dbReference>
<dbReference type="OrthoDB" id="1103324at2759"/>
<evidence type="ECO:0000256" key="11">
    <source>
        <dbReference type="ARBA" id="ARBA00023033"/>
    </source>
</evidence>
<dbReference type="InterPro" id="IPR017972">
    <property type="entry name" value="Cyt_P450_CS"/>
</dbReference>
<comment type="cofactor">
    <cofactor evidence="1 13">
        <name>heme</name>
        <dbReference type="ChEBI" id="CHEBI:30413"/>
    </cofactor>
</comment>
<accession>A0A4R0RCB3</accession>
<dbReference type="PRINTS" id="PR00385">
    <property type="entry name" value="P450"/>
</dbReference>
<dbReference type="CDD" id="cd11065">
    <property type="entry name" value="CYP64-like"/>
    <property type="match status" value="1"/>
</dbReference>
<dbReference type="PRINTS" id="PR00463">
    <property type="entry name" value="EP450I"/>
</dbReference>
<evidence type="ECO:0000256" key="7">
    <source>
        <dbReference type="ARBA" id="ARBA00022723"/>
    </source>
</evidence>
<evidence type="ECO:0000256" key="13">
    <source>
        <dbReference type="PIRSR" id="PIRSR602401-1"/>
    </source>
</evidence>
<evidence type="ECO:0000256" key="12">
    <source>
        <dbReference type="ARBA" id="ARBA00023136"/>
    </source>
</evidence>
<keyword evidence="12" id="KW-0472">Membrane</keyword>
<dbReference type="InterPro" id="IPR002401">
    <property type="entry name" value="Cyt_P450_E_grp-I"/>
</dbReference>
<dbReference type="GO" id="GO:0020037">
    <property type="term" value="F:heme binding"/>
    <property type="evidence" value="ECO:0007669"/>
    <property type="project" value="InterPro"/>
</dbReference>
<evidence type="ECO:0000256" key="9">
    <source>
        <dbReference type="ARBA" id="ARBA00023002"/>
    </source>
</evidence>
<proteinExistence type="inferred from homology"/>
<evidence type="ECO:0000313" key="15">
    <source>
        <dbReference type="EMBL" id="TCD65680.1"/>
    </source>
</evidence>
<dbReference type="PANTHER" id="PTHR46300:SF2">
    <property type="entry name" value="CYTOCHROME P450 MONOOXYGENASE ALNH-RELATED"/>
    <property type="match status" value="1"/>
</dbReference>
<evidence type="ECO:0000256" key="2">
    <source>
        <dbReference type="ARBA" id="ARBA00004370"/>
    </source>
</evidence>
<reference evidence="15 16" key="1">
    <citation type="submission" date="2018-11" db="EMBL/GenBank/DDBJ databases">
        <title>Genome assembly of Steccherinum ochraceum LE-BIN_3174, the white-rot fungus of the Steccherinaceae family (The Residual Polyporoid clade, Polyporales, Basidiomycota).</title>
        <authorList>
            <person name="Fedorova T.V."/>
            <person name="Glazunova O.A."/>
            <person name="Landesman E.O."/>
            <person name="Moiseenko K.V."/>
            <person name="Psurtseva N.V."/>
            <person name="Savinova O.S."/>
            <person name="Shakhova N.V."/>
            <person name="Tyazhelova T.V."/>
            <person name="Vasina D.V."/>
        </authorList>
    </citation>
    <scope>NUCLEOTIDE SEQUENCE [LARGE SCALE GENOMIC DNA]</scope>
    <source>
        <strain evidence="15 16">LE-BIN_3174</strain>
    </source>
</reference>
<keyword evidence="16" id="KW-1185">Reference proteome</keyword>
<protein>
    <recommendedName>
        <fullName evidence="17">Cytochrome P450</fullName>
    </recommendedName>
</protein>
<keyword evidence="6" id="KW-0812">Transmembrane</keyword>
<keyword evidence="10 13" id="KW-0408">Iron</keyword>
<keyword evidence="9 14" id="KW-0560">Oxidoreductase</keyword>
<dbReference type="Pfam" id="PF00067">
    <property type="entry name" value="p450"/>
    <property type="match status" value="1"/>
</dbReference>
<dbReference type="GO" id="GO:0016705">
    <property type="term" value="F:oxidoreductase activity, acting on paired donors, with incorporation or reduction of molecular oxygen"/>
    <property type="evidence" value="ECO:0007669"/>
    <property type="project" value="InterPro"/>
</dbReference>
<comment type="pathway">
    <text evidence="3">Secondary metabolite biosynthesis.</text>
</comment>
<evidence type="ECO:0008006" key="17">
    <source>
        <dbReference type="Google" id="ProtNLM"/>
    </source>
</evidence>
<dbReference type="AlphaFoldDB" id="A0A4R0RCB3"/>
<evidence type="ECO:0000256" key="1">
    <source>
        <dbReference type="ARBA" id="ARBA00001971"/>
    </source>
</evidence>
<evidence type="ECO:0000256" key="4">
    <source>
        <dbReference type="ARBA" id="ARBA00010617"/>
    </source>
</evidence>
<keyword evidence="7 13" id="KW-0479">Metal-binding</keyword>
<evidence type="ECO:0000256" key="5">
    <source>
        <dbReference type="ARBA" id="ARBA00022617"/>
    </source>
</evidence>
<keyword evidence="8" id="KW-1133">Transmembrane helix</keyword>
<dbReference type="Gene3D" id="1.10.630.10">
    <property type="entry name" value="Cytochrome P450"/>
    <property type="match status" value="1"/>
</dbReference>
<dbReference type="Proteomes" id="UP000292702">
    <property type="component" value="Unassembled WGS sequence"/>
</dbReference>
<dbReference type="GO" id="GO:0005506">
    <property type="term" value="F:iron ion binding"/>
    <property type="evidence" value="ECO:0007669"/>
    <property type="project" value="InterPro"/>
</dbReference>
<evidence type="ECO:0000256" key="3">
    <source>
        <dbReference type="ARBA" id="ARBA00005179"/>
    </source>
</evidence>
<evidence type="ECO:0000256" key="8">
    <source>
        <dbReference type="ARBA" id="ARBA00022989"/>
    </source>
</evidence>
<comment type="caution">
    <text evidence="15">The sequence shown here is derived from an EMBL/GenBank/DDBJ whole genome shotgun (WGS) entry which is preliminary data.</text>
</comment>
<evidence type="ECO:0000256" key="10">
    <source>
        <dbReference type="ARBA" id="ARBA00023004"/>
    </source>
</evidence>
<dbReference type="SUPFAM" id="SSF48264">
    <property type="entry name" value="Cytochrome P450"/>
    <property type="match status" value="1"/>
</dbReference>
<keyword evidence="5 13" id="KW-0349">Heme</keyword>
<dbReference type="GO" id="GO:0004497">
    <property type="term" value="F:monooxygenase activity"/>
    <property type="evidence" value="ECO:0007669"/>
    <property type="project" value="UniProtKB-KW"/>
</dbReference>
<dbReference type="InterPro" id="IPR050364">
    <property type="entry name" value="Cytochrome_P450_fung"/>
</dbReference>
<sequence>MGSRRGDLPPGPPTVPVLGNAHIFPTKQAHVQFTQWAKVYGDIYSLMVGDQVMVILSNPRLVQELLDHRTATTSDRPPVHILDVIAHGLVVPMMRYGELWKDFRRVLREILSREACARHLPIQRAEATQLMYDLLKQPENFFTDIRRYSSSTILSAVFGLRCPRYSDSYISRFFTVQRDLSFIVGPGAIPPVDIFPVLKYVPERWASWKTMAKNIKKVHRKLWYDLLDVIEKRVVEGRRQGCLMEDIWDNQEQFNFNREKMAYIGSNMLEAGSDTTSMFLQSFIAFITAHPEVQRRAQAEIDDVIGPSRSPSFEDWDSLPYLQAIVKEVHRLRPITPSLIPHRTTADERLDQYMIPKGSTVFVNVWGINYDPAAFDEPEKFDPDRFLRSEFGTRDGADDTGRRHDLVFGCGRRFCPGMEFATNSLRINTMNLLWAFNFGLAKDDAGKPIPIDLNDMTDGLLLTQNPYKCVVEPRSQRHADIIRTNYAAARGLFAQFEQELTPDEKKYVEEW</sequence>
<feature type="binding site" description="axial binding residue" evidence="13">
    <location>
        <position position="415"/>
    </location>
    <ligand>
        <name>heme</name>
        <dbReference type="ChEBI" id="CHEBI:30413"/>
    </ligand>
    <ligandPart>
        <name>Fe</name>
        <dbReference type="ChEBI" id="CHEBI:18248"/>
    </ligandPart>
</feature>
<gene>
    <name evidence="15" type="ORF">EIP91_002307</name>
</gene>
<dbReference type="InterPro" id="IPR036396">
    <property type="entry name" value="Cyt_P450_sf"/>
</dbReference>
<keyword evidence="11 14" id="KW-0503">Monooxygenase</keyword>
<name>A0A4R0RCB3_9APHY</name>
<comment type="similarity">
    <text evidence="4 14">Belongs to the cytochrome P450 family.</text>
</comment>
<dbReference type="GO" id="GO:0016020">
    <property type="term" value="C:membrane"/>
    <property type="evidence" value="ECO:0007669"/>
    <property type="project" value="UniProtKB-SubCell"/>
</dbReference>
<evidence type="ECO:0000313" key="16">
    <source>
        <dbReference type="Proteomes" id="UP000292702"/>
    </source>
</evidence>
<dbReference type="EMBL" id="RWJN01000168">
    <property type="protein sequence ID" value="TCD65680.1"/>
    <property type="molecule type" value="Genomic_DNA"/>
</dbReference>
<organism evidence="15 16">
    <name type="scientific">Steccherinum ochraceum</name>
    <dbReference type="NCBI Taxonomy" id="92696"/>
    <lineage>
        <taxon>Eukaryota</taxon>
        <taxon>Fungi</taxon>
        <taxon>Dikarya</taxon>
        <taxon>Basidiomycota</taxon>
        <taxon>Agaricomycotina</taxon>
        <taxon>Agaricomycetes</taxon>
        <taxon>Polyporales</taxon>
        <taxon>Steccherinaceae</taxon>
        <taxon>Steccherinum</taxon>
    </lineage>
</organism>